<evidence type="ECO:0000256" key="1">
    <source>
        <dbReference type="ARBA" id="ARBA00000900"/>
    </source>
</evidence>
<evidence type="ECO:0000259" key="17">
    <source>
        <dbReference type="PROSITE" id="PS50089"/>
    </source>
</evidence>
<keyword evidence="5" id="KW-0808">Transferase</keyword>
<dbReference type="AlphaFoldDB" id="A0AAD4P8L5"/>
<dbReference type="InterPro" id="IPR001841">
    <property type="entry name" value="Znf_RING"/>
</dbReference>
<protein>
    <recommendedName>
        <fullName evidence="4">RING-type E3 ubiquitin transferase</fullName>
        <ecNumber evidence="4">2.3.2.27</ecNumber>
    </recommendedName>
</protein>
<dbReference type="InterPro" id="IPR013083">
    <property type="entry name" value="Znf_RING/FYVE/PHD"/>
</dbReference>
<keyword evidence="12 16" id="KW-0472">Membrane</keyword>
<dbReference type="PROSITE" id="PS50089">
    <property type="entry name" value="ZF_RING_2"/>
    <property type="match status" value="1"/>
</dbReference>
<evidence type="ECO:0000256" key="14">
    <source>
        <dbReference type="PROSITE-ProRule" id="PRU00175"/>
    </source>
</evidence>
<evidence type="ECO:0000256" key="11">
    <source>
        <dbReference type="ARBA" id="ARBA00022989"/>
    </source>
</evidence>
<evidence type="ECO:0000256" key="4">
    <source>
        <dbReference type="ARBA" id="ARBA00012483"/>
    </source>
</evidence>
<reference evidence="18 19" key="1">
    <citation type="journal article" date="2021" name="Nat. Commun.">
        <title>Incipient diploidization of the medicinal plant Perilla within 10,000 years.</title>
        <authorList>
            <person name="Zhang Y."/>
            <person name="Shen Q."/>
            <person name="Leng L."/>
            <person name="Zhang D."/>
            <person name="Chen S."/>
            <person name="Shi Y."/>
            <person name="Ning Z."/>
            <person name="Chen S."/>
        </authorList>
    </citation>
    <scope>NUCLEOTIDE SEQUENCE [LARGE SCALE GENOMIC DNA]</scope>
    <source>
        <strain evidence="19">cv. PC099</strain>
    </source>
</reference>
<dbReference type="GO" id="GO:0008270">
    <property type="term" value="F:zinc ion binding"/>
    <property type="evidence" value="ECO:0007669"/>
    <property type="project" value="UniProtKB-KW"/>
</dbReference>
<keyword evidence="8 14" id="KW-0863">Zinc-finger</keyword>
<dbReference type="SUPFAM" id="SSF57850">
    <property type="entry name" value="RING/U-box"/>
    <property type="match status" value="1"/>
</dbReference>
<evidence type="ECO:0000256" key="10">
    <source>
        <dbReference type="ARBA" id="ARBA00022833"/>
    </source>
</evidence>
<dbReference type="SMART" id="SM00184">
    <property type="entry name" value="RING"/>
    <property type="match status" value="1"/>
</dbReference>
<organism evidence="18 19">
    <name type="scientific">Perilla frutescens var. hirtella</name>
    <name type="common">Perilla citriodora</name>
    <name type="synonym">Perilla setoyensis</name>
    <dbReference type="NCBI Taxonomy" id="608512"/>
    <lineage>
        <taxon>Eukaryota</taxon>
        <taxon>Viridiplantae</taxon>
        <taxon>Streptophyta</taxon>
        <taxon>Embryophyta</taxon>
        <taxon>Tracheophyta</taxon>
        <taxon>Spermatophyta</taxon>
        <taxon>Magnoliopsida</taxon>
        <taxon>eudicotyledons</taxon>
        <taxon>Gunneridae</taxon>
        <taxon>Pentapetalae</taxon>
        <taxon>asterids</taxon>
        <taxon>lamiids</taxon>
        <taxon>Lamiales</taxon>
        <taxon>Lamiaceae</taxon>
        <taxon>Nepetoideae</taxon>
        <taxon>Elsholtzieae</taxon>
        <taxon>Perilla</taxon>
    </lineage>
</organism>
<dbReference type="CDD" id="cd16461">
    <property type="entry name" value="RING-H2_EL5-like"/>
    <property type="match status" value="1"/>
</dbReference>
<evidence type="ECO:0000256" key="7">
    <source>
        <dbReference type="ARBA" id="ARBA00022723"/>
    </source>
</evidence>
<comment type="catalytic activity">
    <reaction evidence="1">
        <text>S-ubiquitinyl-[E2 ubiquitin-conjugating enzyme]-L-cysteine + [acceptor protein]-L-lysine = [E2 ubiquitin-conjugating enzyme]-L-cysteine + N(6)-ubiquitinyl-[acceptor protein]-L-lysine.</text>
        <dbReference type="EC" id="2.3.2.27"/>
    </reaction>
</comment>
<dbReference type="GO" id="GO:0016020">
    <property type="term" value="C:membrane"/>
    <property type="evidence" value="ECO:0007669"/>
    <property type="project" value="UniProtKB-SubCell"/>
</dbReference>
<dbReference type="FunFam" id="3.30.40.10:FF:000187">
    <property type="entry name" value="E3 ubiquitin-protein ligase ATL6"/>
    <property type="match status" value="1"/>
</dbReference>
<sequence length="299" mass="33374">MATGLAEPLPPSTSNTPTYTYPPVIIILTIVLLIFFFAGFFSIYFCRCFMQNLLCTWHLRRSTAATPAGGATMAASGNGLDPSIVDSFPTFTYSTVKDYTRERYGVECAICLVEFRSSDVLRLLTTCCHVFHQECIDLWLESHKTCPVCRRNLNSPVQSPVKSPRLSSSVVVDDAAVDEDEAIRHGDRDSCSITIEDREEEDDDRVSRVSEKGGEAAVAENEREKFSRSHSTGHSISRNREGEDRFTLILPEDVKSRIIRGHNSSKSWTNFGEYKDRNNTQNQCHAESSGLPAGDDDKV</sequence>
<evidence type="ECO:0000313" key="18">
    <source>
        <dbReference type="EMBL" id="KAH6830994.1"/>
    </source>
</evidence>
<dbReference type="PANTHER" id="PTHR14155:SF521">
    <property type="entry name" value="RING-H2 FINGER PROTEIN ATL30"/>
    <property type="match status" value="1"/>
</dbReference>
<feature type="domain" description="RING-type" evidence="17">
    <location>
        <begin position="108"/>
        <end position="150"/>
    </location>
</feature>
<feature type="compositionally biased region" description="Basic and acidic residues" evidence="15">
    <location>
        <begin position="205"/>
        <end position="227"/>
    </location>
</feature>
<keyword evidence="7" id="KW-0479">Metal-binding</keyword>
<keyword evidence="6 16" id="KW-0812">Transmembrane</keyword>
<evidence type="ECO:0000256" key="2">
    <source>
        <dbReference type="ARBA" id="ARBA00004167"/>
    </source>
</evidence>
<name>A0AAD4P8L5_PERFH</name>
<dbReference type="PANTHER" id="PTHR14155">
    <property type="entry name" value="RING FINGER DOMAIN-CONTAINING"/>
    <property type="match status" value="1"/>
</dbReference>
<comment type="subcellular location">
    <subcellularLocation>
        <location evidence="2">Membrane</location>
        <topology evidence="2">Single-pass membrane protein</topology>
    </subcellularLocation>
</comment>
<evidence type="ECO:0000256" key="6">
    <source>
        <dbReference type="ARBA" id="ARBA00022692"/>
    </source>
</evidence>
<dbReference type="Pfam" id="PF13639">
    <property type="entry name" value="zf-RING_2"/>
    <property type="match status" value="1"/>
</dbReference>
<keyword evidence="19" id="KW-1185">Reference proteome</keyword>
<evidence type="ECO:0000256" key="5">
    <source>
        <dbReference type="ARBA" id="ARBA00022679"/>
    </source>
</evidence>
<comment type="pathway">
    <text evidence="3">Protein modification; protein ubiquitination.</text>
</comment>
<keyword evidence="9" id="KW-0833">Ubl conjugation pathway</keyword>
<gene>
    <name evidence="18" type="ORF">C2S53_006760</name>
</gene>
<evidence type="ECO:0000313" key="19">
    <source>
        <dbReference type="Proteomes" id="UP001190926"/>
    </source>
</evidence>
<feature type="region of interest" description="Disordered" evidence="15">
    <location>
        <begin position="188"/>
        <end position="240"/>
    </location>
</feature>
<evidence type="ECO:0000256" key="9">
    <source>
        <dbReference type="ARBA" id="ARBA00022786"/>
    </source>
</evidence>
<proteinExistence type="inferred from homology"/>
<accession>A0AAD4P8L5</accession>
<evidence type="ECO:0000256" key="3">
    <source>
        <dbReference type="ARBA" id="ARBA00004906"/>
    </source>
</evidence>
<dbReference type="InterPro" id="IPR053238">
    <property type="entry name" value="RING-H2_zinc_finger"/>
</dbReference>
<evidence type="ECO:0000256" key="13">
    <source>
        <dbReference type="ARBA" id="ARBA00024209"/>
    </source>
</evidence>
<dbReference type="EMBL" id="SDAM02000091">
    <property type="protein sequence ID" value="KAH6830994.1"/>
    <property type="molecule type" value="Genomic_DNA"/>
</dbReference>
<feature type="region of interest" description="Disordered" evidence="15">
    <location>
        <begin position="259"/>
        <end position="299"/>
    </location>
</feature>
<dbReference type="Gene3D" id="3.30.40.10">
    <property type="entry name" value="Zinc/RING finger domain, C3HC4 (zinc finger)"/>
    <property type="match status" value="1"/>
</dbReference>
<keyword evidence="11 16" id="KW-1133">Transmembrane helix</keyword>
<evidence type="ECO:0000256" key="8">
    <source>
        <dbReference type="ARBA" id="ARBA00022771"/>
    </source>
</evidence>
<evidence type="ECO:0000256" key="15">
    <source>
        <dbReference type="SAM" id="MobiDB-lite"/>
    </source>
</evidence>
<dbReference type="EC" id="2.3.2.27" evidence="4"/>
<comment type="similarity">
    <text evidence="13">Belongs to the RING-type zinc finger family. ATL subfamily.</text>
</comment>
<keyword evidence="10" id="KW-0862">Zinc</keyword>
<comment type="caution">
    <text evidence="18">The sequence shown here is derived from an EMBL/GenBank/DDBJ whole genome shotgun (WGS) entry which is preliminary data.</text>
</comment>
<dbReference type="GO" id="GO:0061630">
    <property type="term" value="F:ubiquitin protein ligase activity"/>
    <property type="evidence" value="ECO:0007669"/>
    <property type="project" value="UniProtKB-EC"/>
</dbReference>
<evidence type="ECO:0000256" key="16">
    <source>
        <dbReference type="SAM" id="Phobius"/>
    </source>
</evidence>
<dbReference type="Proteomes" id="UP001190926">
    <property type="component" value="Unassembled WGS sequence"/>
</dbReference>
<feature type="transmembrane region" description="Helical" evidence="16">
    <location>
        <begin position="20"/>
        <end position="45"/>
    </location>
</feature>
<evidence type="ECO:0000256" key="12">
    <source>
        <dbReference type="ARBA" id="ARBA00023136"/>
    </source>
</evidence>